<accession>A0A0G0W4C9</accession>
<evidence type="ECO:0000313" key="3">
    <source>
        <dbReference type="Proteomes" id="UP000034544"/>
    </source>
</evidence>
<evidence type="ECO:0000313" key="2">
    <source>
        <dbReference type="EMBL" id="KKS07859.1"/>
    </source>
</evidence>
<organism evidence="2 3">
    <name type="scientific">candidate division WWE3 bacterium GW2011_GWE1_41_27</name>
    <dbReference type="NCBI Taxonomy" id="1619131"/>
    <lineage>
        <taxon>Bacteria</taxon>
        <taxon>Katanobacteria</taxon>
    </lineage>
</organism>
<dbReference type="AlphaFoldDB" id="A0A0G0W4C9"/>
<dbReference type="InterPro" id="IPR018911">
    <property type="entry name" value="Gmad2_Ig-like_dom"/>
</dbReference>
<proteinExistence type="predicted"/>
<comment type="caution">
    <text evidence="2">The sequence shown here is derived from an EMBL/GenBank/DDBJ whole genome shotgun (WGS) entry which is preliminary data.</text>
</comment>
<evidence type="ECO:0000259" key="1">
    <source>
        <dbReference type="Pfam" id="PF10648"/>
    </source>
</evidence>
<dbReference type="Proteomes" id="UP000034544">
    <property type="component" value="Unassembled WGS sequence"/>
</dbReference>
<reference evidence="2 3" key="1">
    <citation type="journal article" date="2015" name="Nature">
        <title>rRNA introns, odd ribosomes, and small enigmatic genomes across a large radiation of phyla.</title>
        <authorList>
            <person name="Brown C.T."/>
            <person name="Hug L.A."/>
            <person name="Thomas B.C."/>
            <person name="Sharon I."/>
            <person name="Castelle C.J."/>
            <person name="Singh A."/>
            <person name="Wilkins M.J."/>
            <person name="Williams K.H."/>
            <person name="Banfield J.F."/>
        </authorList>
    </citation>
    <scope>NUCLEOTIDE SEQUENCE [LARGE SCALE GENOMIC DNA]</scope>
</reference>
<name>A0A0G0W4C9_UNCKA</name>
<feature type="domain" description="Bacterial spore germination immunoglobulin-like" evidence="1">
    <location>
        <begin position="45"/>
        <end position="132"/>
    </location>
</feature>
<dbReference type="Pfam" id="PF10648">
    <property type="entry name" value="Gmad2"/>
    <property type="match status" value="1"/>
</dbReference>
<gene>
    <name evidence="2" type="ORF">UU59_C0001G0032</name>
</gene>
<dbReference type="EMBL" id="LCBF01000001">
    <property type="protein sequence ID" value="KKS07859.1"/>
    <property type="molecule type" value="Genomic_DNA"/>
</dbReference>
<protein>
    <recommendedName>
        <fullName evidence="1">Bacterial spore germination immunoglobulin-like domain-containing protein</fullName>
    </recommendedName>
</protein>
<sequence length="147" mass="16782">MNKKPFILLLILTVLTCIGIILTYTIKKPIPTNPVTQNKVETPKIIVDYPKPNDIVTSPLIVKGRARGTWFFEGDFPVTLYYGVGEDFVDTYATAKTEWMTEDYVEFETTIDFPVPPTNDGLLELKKNNPSDLEENNESIQIKVRFH</sequence>